<dbReference type="SUPFAM" id="SSF55785">
    <property type="entry name" value="PYP-like sensor domain (PAS domain)"/>
    <property type="match status" value="2"/>
</dbReference>
<dbReference type="Gene3D" id="3.40.50.2300">
    <property type="match status" value="1"/>
</dbReference>
<feature type="domain" description="PAS" evidence="15">
    <location>
        <begin position="157"/>
        <end position="216"/>
    </location>
</feature>
<evidence type="ECO:0000256" key="6">
    <source>
        <dbReference type="ARBA" id="ARBA00022679"/>
    </source>
</evidence>
<dbReference type="PROSITE" id="PS50113">
    <property type="entry name" value="PAC"/>
    <property type="match status" value="1"/>
</dbReference>
<feature type="domain" description="PAS" evidence="15">
    <location>
        <begin position="290"/>
        <end position="343"/>
    </location>
</feature>
<comment type="subcellular location">
    <subcellularLocation>
        <location evidence="3">Cell membrane</location>
    </subcellularLocation>
</comment>
<dbReference type="Proteomes" id="UP000619260">
    <property type="component" value="Unassembled WGS sequence"/>
</dbReference>
<feature type="region of interest" description="Disordered" evidence="12">
    <location>
        <begin position="1"/>
        <end position="21"/>
    </location>
</feature>
<dbReference type="CDD" id="cd00130">
    <property type="entry name" value="PAS"/>
    <property type="match status" value="1"/>
</dbReference>
<keyword evidence="9" id="KW-0472">Membrane</keyword>
<dbReference type="InterPro" id="IPR011006">
    <property type="entry name" value="CheY-like_superfamily"/>
</dbReference>
<evidence type="ECO:0000256" key="4">
    <source>
        <dbReference type="ARBA" id="ARBA00012438"/>
    </source>
</evidence>
<evidence type="ECO:0000256" key="7">
    <source>
        <dbReference type="ARBA" id="ARBA00022777"/>
    </source>
</evidence>
<evidence type="ECO:0000256" key="3">
    <source>
        <dbReference type="ARBA" id="ARBA00004236"/>
    </source>
</evidence>
<evidence type="ECO:0000256" key="5">
    <source>
        <dbReference type="ARBA" id="ARBA00022553"/>
    </source>
</evidence>
<dbReference type="PROSITE" id="PS50112">
    <property type="entry name" value="PAS"/>
    <property type="match status" value="2"/>
</dbReference>
<dbReference type="SMART" id="SM00091">
    <property type="entry name" value="PAS"/>
    <property type="match status" value="2"/>
</dbReference>
<accession>A0A8J4DQE6</accession>
<feature type="domain" description="Histidine kinase" evidence="13">
    <location>
        <begin position="435"/>
        <end position="652"/>
    </location>
</feature>
<dbReference type="Gene3D" id="3.30.565.10">
    <property type="entry name" value="Histidine kinase-like ATPase, C-terminal domain"/>
    <property type="match status" value="1"/>
</dbReference>
<protein>
    <recommendedName>
        <fullName evidence="4">histidine kinase</fullName>
        <ecNumber evidence="4">2.7.13.3</ecNumber>
    </recommendedName>
</protein>
<keyword evidence="7" id="KW-0418">Kinase</keyword>
<dbReference type="Pfam" id="PF00072">
    <property type="entry name" value="Response_reg"/>
    <property type="match status" value="1"/>
</dbReference>
<dbReference type="InterPro" id="IPR035965">
    <property type="entry name" value="PAS-like_dom_sf"/>
</dbReference>
<dbReference type="GO" id="GO:0005886">
    <property type="term" value="C:plasma membrane"/>
    <property type="evidence" value="ECO:0007669"/>
    <property type="project" value="UniProtKB-SubCell"/>
</dbReference>
<evidence type="ECO:0000256" key="12">
    <source>
        <dbReference type="SAM" id="MobiDB-lite"/>
    </source>
</evidence>
<comment type="catalytic activity">
    <reaction evidence="1">
        <text>ATP + protein L-histidine = ADP + protein N-phospho-L-histidine.</text>
        <dbReference type="EC" id="2.7.13.3"/>
    </reaction>
</comment>
<organism evidence="17 18">
    <name type="scientific">Virgisporangium aliadipatigenens</name>
    <dbReference type="NCBI Taxonomy" id="741659"/>
    <lineage>
        <taxon>Bacteria</taxon>
        <taxon>Bacillati</taxon>
        <taxon>Actinomycetota</taxon>
        <taxon>Actinomycetes</taxon>
        <taxon>Micromonosporales</taxon>
        <taxon>Micromonosporaceae</taxon>
        <taxon>Virgisporangium</taxon>
    </lineage>
</organism>
<dbReference type="CDD" id="cd00075">
    <property type="entry name" value="HATPase"/>
    <property type="match status" value="1"/>
</dbReference>
<feature type="modified residue" description="4-aspartylphosphate" evidence="10">
    <location>
        <position position="75"/>
    </location>
</feature>
<dbReference type="PANTHER" id="PTHR43047">
    <property type="entry name" value="TWO-COMPONENT HISTIDINE PROTEIN KINASE"/>
    <property type="match status" value="1"/>
</dbReference>
<dbReference type="SUPFAM" id="SSF52172">
    <property type="entry name" value="CheY-like"/>
    <property type="match status" value="1"/>
</dbReference>
<dbReference type="Gene3D" id="1.10.287.130">
    <property type="match status" value="1"/>
</dbReference>
<dbReference type="PRINTS" id="PR00344">
    <property type="entry name" value="BCTRLSENSOR"/>
</dbReference>
<feature type="domain" description="PAC" evidence="16">
    <location>
        <begin position="231"/>
        <end position="289"/>
    </location>
</feature>
<dbReference type="InterPro" id="IPR004358">
    <property type="entry name" value="Sig_transdc_His_kin-like_C"/>
</dbReference>
<dbReference type="InterPro" id="IPR013656">
    <property type="entry name" value="PAS_4"/>
</dbReference>
<evidence type="ECO:0000259" key="14">
    <source>
        <dbReference type="PROSITE" id="PS50110"/>
    </source>
</evidence>
<dbReference type="AlphaFoldDB" id="A0A8J4DQE6"/>
<dbReference type="FunFam" id="3.30.565.10:FF:000006">
    <property type="entry name" value="Sensor histidine kinase WalK"/>
    <property type="match status" value="1"/>
</dbReference>
<keyword evidence="18" id="KW-1185">Reference proteome</keyword>
<dbReference type="InterPro" id="IPR005467">
    <property type="entry name" value="His_kinase_dom"/>
</dbReference>
<dbReference type="Pfam" id="PF08448">
    <property type="entry name" value="PAS_4"/>
    <property type="match status" value="2"/>
</dbReference>
<evidence type="ECO:0000256" key="11">
    <source>
        <dbReference type="SAM" id="Coils"/>
    </source>
</evidence>
<dbReference type="InterPro" id="IPR000014">
    <property type="entry name" value="PAS"/>
</dbReference>
<dbReference type="EMBL" id="BOPF01000013">
    <property type="protein sequence ID" value="GIJ46960.1"/>
    <property type="molecule type" value="Genomic_DNA"/>
</dbReference>
<dbReference type="FunFam" id="1.10.287.130:FF:000001">
    <property type="entry name" value="Two-component sensor histidine kinase"/>
    <property type="match status" value="1"/>
</dbReference>
<keyword evidence="11" id="KW-0175">Coiled coil</keyword>
<evidence type="ECO:0000313" key="18">
    <source>
        <dbReference type="Proteomes" id="UP000619260"/>
    </source>
</evidence>
<dbReference type="InterPro" id="IPR001789">
    <property type="entry name" value="Sig_transdc_resp-reg_receiver"/>
</dbReference>
<dbReference type="InterPro" id="IPR036890">
    <property type="entry name" value="HATPase_C_sf"/>
</dbReference>
<evidence type="ECO:0000256" key="1">
    <source>
        <dbReference type="ARBA" id="ARBA00000085"/>
    </source>
</evidence>
<evidence type="ECO:0000256" key="9">
    <source>
        <dbReference type="ARBA" id="ARBA00023136"/>
    </source>
</evidence>
<dbReference type="InterPro" id="IPR003594">
    <property type="entry name" value="HATPase_dom"/>
</dbReference>
<sequence length="663" mass="72205">MAHPVTQALTGGGERGGGQTGTPLRIVIVEDNPDDAELLAYELSRAGFAPDWRRVESLPEYVEALQSGPDVVLADYSLPQFGALDALAEAQAVSDVPVIVVSGVMDEATCVECLRRGATDYLLKDRLTRLGPAVERALAQRELRRVTSRAEQVARESEQRFRAAFDRAPIGMAVSTSDERILDANPALMHLLRRPAEQLRGEPFDQFVHPEDRSALAAHTKELRCGRAGAATLELRLLDATAEPVWVLYSAALIAGVPEPGSVEGCTGQLIRQVQDITERRRAEQDRRQSMLILQGMIDNAPSALYLRAPDGRFLIVNSAFEKLSGVHRAEVVAEHGERLLPEALAAELSARDWRCQASRQVMADEETLNDSTYLSIRYPLIDQSGVPWAVGAIYTDITDQKRIQGELAQAKDELERANRELSELDRMKSELVATVSHELRTPLTSIRGYTELLIDNGDAMSPTERRMIEIIDRNGQRLLALVEDLLTFSRMDDGSFQVSADKVDLGRLVESVCAGVVPTLPAGLSLTMRIEPDLERITGDPAQLERAVLNLVSNAVKFSPDGGRISVDARRTGERIEVVVADTGIGMAPEEQTKLFQRFYRTATAQTRQIQGTGLGLALVKGIVERHGGTVRLTSAPAAGTTVTIDLPLTGPTAAPPDGSAP</sequence>
<dbReference type="Pfam" id="PF00512">
    <property type="entry name" value="HisKA"/>
    <property type="match status" value="1"/>
</dbReference>
<keyword evidence="5 10" id="KW-0597">Phosphoprotein</keyword>
<keyword evidence="8" id="KW-0902">Two-component regulatory system</keyword>
<evidence type="ECO:0000259" key="13">
    <source>
        <dbReference type="PROSITE" id="PS50109"/>
    </source>
</evidence>
<dbReference type="SUPFAM" id="SSF55874">
    <property type="entry name" value="ATPase domain of HSP90 chaperone/DNA topoisomerase II/histidine kinase"/>
    <property type="match status" value="1"/>
</dbReference>
<dbReference type="EC" id="2.7.13.3" evidence="4"/>
<dbReference type="Pfam" id="PF02518">
    <property type="entry name" value="HATPase_c"/>
    <property type="match status" value="1"/>
</dbReference>
<keyword evidence="6" id="KW-0808">Transferase</keyword>
<dbReference type="PANTHER" id="PTHR43047:SF72">
    <property type="entry name" value="OSMOSENSING HISTIDINE PROTEIN KINASE SLN1"/>
    <property type="match status" value="1"/>
</dbReference>
<dbReference type="SMART" id="SM00448">
    <property type="entry name" value="REC"/>
    <property type="match status" value="1"/>
</dbReference>
<dbReference type="NCBIfam" id="TIGR00229">
    <property type="entry name" value="sensory_box"/>
    <property type="match status" value="2"/>
</dbReference>
<comment type="caution">
    <text evidence="17">The sequence shown here is derived from an EMBL/GenBank/DDBJ whole genome shotgun (WGS) entry which is preliminary data.</text>
</comment>
<feature type="coiled-coil region" evidence="11">
    <location>
        <begin position="401"/>
        <end position="435"/>
    </location>
</feature>
<evidence type="ECO:0000259" key="15">
    <source>
        <dbReference type="PROSITE" id="PS50112"/>
    </source>
</evidence>
<dbReference type="Gene3D" id="3.30.450.20">
    <property type="entry name" value="PAS domain"/>
    <property type="match status" value="2"/>
</dbReference>
<feature type="compositionally biased region" description="Gly residues" evidence="12">
    <location>
        <begin position="10"/>
        <end position="20"/>
    </location>
</feature>
<dbReference type="SUPFAM" id="SSF47384">
    <property type="entry name" value="Homodimeric domain of signal transducing histidine kinase"/>
    <property type="match status" value="1"/>
</dbReference>
<proteinExistence type="predicted"/>
<dbReference type="InterPro" id="IPR000700">
    <property type="entry name" value="PAS-assoc_C"/>
</dbReference>
<dbReference type="GO" id="GO:0000155">
    <property type="term" value="F:phosphorelay sensor kinase activity"/>
    <property type="evidence" value="ECO:0007669"/>
    <property type="project" value="InterPro"/>
</dbReference>
<dbReference type="PROSITE" id="PS50110">
    <property type="entry name" value="RESPONSE_REGULATORY"/>
    <property type="match status" value="1"/>
</dbReference>
<dbReference type="SMART" id="SM00388">
    <property type="entry name" value="HisKA"/>
    <property type="match status" value="1"/>
</dbReference>
<evidence type="ECO:0000256" key="8">
    <source>
        <dbReference type="ARBA" id="ARBA00023012"/>
    </source>
</evidence>
<dbReference type="CDD" id="cd00082">
    <property type="entry name" value="HisKA"/>
    <property type="match status" value="1"/>
</dbReference>
<reference evidence="17" key="1">
    <citation type="submission" date="2021-01" db="EMBL/GenBank/DDBJ databases">
        <title>Whole genome shotgun sequence of Virgisporangium aliadipatigenens NBRC 105644.</title>
        <authorList>
            <person name="Komaki H."/>
            <person name="Tamura T."/>
        </authorList>
    </citation>
    <scope>NUCLEOTIDE SEQUENCE</scope>
    <source>
        <strain evidence="17">NBRC 105644</strain>
    </source>
</reference>
<dbReference type="PROSITE" id="PS50109">
    <property type="entry name" value="HIS_KIN"/>
    <property type="match status" value="1"/>
</dbReference>
<gene>
    <name evidence="17" type="ORF">Val02_38460</name>
</gene>
<comment type="cofactor">
    <cofactor evidence="2">
        <name>a divalent metal cation</name>
        <dbReference type="ChEBI" id="CHEBI:60240"/>
    </cofactor>
</comment>
<dbReference type="CDD" id="cd00156">
    <property type="entry name" value="REC"/>
    <property type="match status" value="1"/>
</dbReference>
<feature type="domain" description="Response regulatory" evidence="14">
    <location>
        <begin position="25"/>
        <end position="139"/>
    </location>
</feature>
<evidence type="ECO:0000256" key="2">
    <source>
        <dbReference type="ARBA" id="ARBA00001968"/>
    </source>
</evidence>
<dbReference type="InterPro" id="IPR003661">
    <property type="entry name" value="HisK_dim/P_dom"/>
</dbReference>
<evidence type="ECO:0000259" key="16">
    <source>
        <dbReference type="PROSITE" id="PS50113"/>
    </source>
</evidence>
<evidence type="ECO:0000313" key="17">
    <source>
        <dbReference type="EMBL" id="GIJ46960.1"/>
    </source>
</evidence>
<dbReference type="RefSeq" id="WP_203900487.1">
    <property type="nucleotide sequence ID" value="NZ_BOPF01000013.1"/>
</dbReference>
<dbReference type="InterPro" id="IPR036097">
    <property type="entry name" value="HisK_dim/P_sf"/>
</dbReference>
<dbReference type="GO" id="GO:0005509">
    <property type="term" value="F:calcium ion binding"/>
    <property type="evidence" value="ECO:0007669"/>
    <property type="project" value="UniProtKB-ARBA"/>
</dbReference>
<dbReference type="SMART" id="SM00387">
    <property type="entry name" value="HATPase_c"/>
    <property type="match status" value="1"/>
</dbReference>
<name>A0A8J4DQE6_9ACTN</name>
<evidence type="ECO:0000256" key="10">
    <source>
        <dbReference type="PROSITE-ProRule" id="PRU00169"/>
    </source>
</evidence>
<dbReference type="GO" id="GO:0009927">
    <property type="term" value="F:histidine phosphotransfer kinase activity"/>
    <property type="evidence" value="ECO:0007669"/>
    <property type="project" value="TreeGrafter"/>
</dbReference>